<reference evidence="1" key="1">
    <citation type="submission" date="2020-10" db="EMBL/GenBank/DDBJ databases">
        <authorList>
            <person name="Gilroy R."/>
        </authorList>
    </citation>
    <scope>NUCLEOTIDE SEQUENCE</scope>
    <source>
        <strain evidence="1">14700</strain>
    </source>
</reference>
<name>A0A9D9IAM0_9SPIO</name>
<reference evidence="1" key="2">
    <citation type="journal article" date="2021" name="PeerJ">
        <title>Extensive microbial diversity within the chicken gut microbiome revealed by metagenomics and culture.</title>
        <authorList>
            <person name="Gilroy R."/>
            <person name="Ravi A."/>
            <person name="Getino M."/>
            <person name="Pursley I."/>
            <person name="Horton D.L."/>
            <person name="Alikhan N.F."/>
            <person name="Baker D."/>
            <person name="Gharbi K."/>
            <person name="Hall N."/>
            <person name="Watson M."/>
            <person name="Adriaenssens E.M."/>
            <person name="Foster-Nyarko E."/>
            <person name="Jarju S."/>
            <person name="Secka A."/>
            <person name="Antonio M."/>
            <person name="Oren A."/>
            <person name="Chaudhuri R.R."/>
            <person name="La Ragione R."/>
            <person name="Hildebrand F."/>
            <person name="Pallen M.J."/>
        </authorList>
    </citation>
    <scope>NUCLEOTIDE SEQUENCE</scope>
    <source>
        <strain evidence="1">14700</strain>
    </source>
</reference>
<evidence type="ECO:0000313" key="1">
    <source>
        <dbReference type="EMBL" id="MBO8469103.1"/>
    </source>
</evidence>
<evidence type="ECO:0000313" key="2">
    <source>
        <dbReference type="Proteomes" id="UP000810292"/>
    </source>
</evidence>
<feature type="non-terminal residue" evidence="1">
    <location>
        <position position="1"/>
    </location>
</feature>
<proteinExistence type="predicted"/>
<dbReference type="EMBL" id="JADIMF010000075">
    <property type="protein sequence ID" value="MBO8469103.1"/>
    <property type="molecule type" value="Genomic_DNA"/>
</dbReference>
<sequence length="103" mass="11704">GTVKAIDMEYLVPVENEQVYVQVKSIISNKICKEALELLSEELSDKANVTCYLVFHTVEPETSIPVEYKNLHVKTLNVTLLANLSCNHQEVINWILMRTLGRS</sequence>
<accession>A0A9D9IAM0</accession>
<gene>
    <name evidence="1" type="ORF">IAA72_04900</name>
</gene>
<protein>
    <submittedName>
        <fullName evidence="1">Uncharacterized protein</fullName>
    </submittedName>
</protein>
<organism evidence="1 2">
    <name type="scientific">Candidatus Ornithospirochaeta stercoravium</name>
    <dbReference type="NCBI Taxonomy" id="2840897"/>
    <lineage>
        <taxon>Bacteria</taxon>
        <taxon>Pseudomonadati</taxon>
        <taxon>Spirochaetota</taxon>
        <taxon>Spirochaetia</taxon>
        <taxon>Spirochaetales</taxon>
        <taxon>Spirochaetaceae</taxon>
        <taxon>Spirochaetaceae incertae sedis</taxon>
        <taxon>Candidatus Ornithospirochaeta</taxon>
    </lineage>
</organism>
<dbReference type="AlphaFoldDB" id="A0A9D9IAM0"/>
<dbReference type="Proteomes" id="UP000810292">
    <property type="component" value="Unassembled WGS sequence"/>
</dbReference>
<comment type="caution">
    <text evidence="1">The sequence shown here is derived from an EMBL/GenBank/DDBJ whole genome shotgun (WGS) entry which is preliminary data.</text>
</comment>